<keyword evidence="1" id="KW-1133">Transmembrane helix</keyword>
<organism evidence="4 5">
    <name type="scientific">Dyadobacter jejuensis</name>
    <dbReference type="NCBI Taxonomy" id="1082580"/>
    <lineage>
        <taxon>Bacteria</taxon>
        <taxon>Pseudomonadati</taxon>
        <taxon>Bacteroidota</taxon>
        <taxon>Cytophagia</taxon>
        <taxon>Cytophagales</taxon>
        <taxon>Spirosomataceae</taxon>
        <taxon>Dyadobacter</taxon>
    </lineage>
</organism>
<keyword evidence="1" id="KW-0812">Transmembrane</keyword>
<evidence type="ECO:0000313" key="4">
    <source>
        <dbReference type="EMBL" id="PWJ54738.1"/>
    </source>
</evidence>
<evidence type="ECO:0000313" key="5">
    <source>
        <dbReference type="Proteomes" id="UP000245880"/>
    </source>
</evidence>
<evidence type="ECO:0000259" key="3">
    <source>
        <dbReference type="Pfam" id="PF16344"/>
    </source>
</evidence>
<sequence length="354" mass="40316">MGKGTKFVLIDLKRLLRNMGISKDLVIRFFKNNCSPQEERELTNWLAESDENIQRALRWVESLSDEDEKLFLKLMLSSGEVWEKASESMDQDLPGDKVMAKEKPFRGYILGHMRRYAAIFIAFVVLSATLLFYYKLNYIHIATGYGEIKNIELPDGSKVVLNGNSKLHYSLLHGGFNREVWLEGEGFFDISHTTDHRKFKVFTESGKTIEVLGTEFTVLERSDISRVVLQSGSIKLSIPETEDLMMQPGDLVEISGNQLHTAQEPEKVRVDPETYSSWTTGKWKLEGTSLQELLQKVESCYGVQVTVDDKALLERRVSGSIPLTDIGSDTLLQDIADLFQLKLIRNDRELILSK</sequence>
<comment type="caution">
    <text evidence="4">The sequence shown here is derived from an EMBL/GenBank/DDBJ whole genome shotgun (WGS) entry which is preliminary data.</text>
</comment>
<evidence type="ECO:0000259" key="2">
    <source>
        <dbReference type="Pfam" id="PF04773"/>
    </source>
</evidence>
<dbReference type="EMBL" id="QGDT01000016">
    <property type="protein sequence ID" value="PWJ54738.1"/>
    <property type="molecule type" value="Genomic_DNA"/>
</dbReference>
<dbReference type="InterPro" id="IPR012373">
    <property type="entry name" value="Ferrdict_sens_TM"/>
</dbReference>
<dbReference type="PIRSF" id="PIRSF018266">
    <property type="entry name" value="FecR"/>
    <property type="match status" value="1"/>
</dbReference>
<gene>
    <name evidence="4" type="ORF">CLV98_11624</name>
</gene>
<dbReference type="InterPro" id="IPR032508">
    <property type="entry name" value="FecR_C"/>
</dbReference>
<feature type="domain" description="FecR protein" evidence="2">
    <location>
        <begin position="141"/>
        <end position="235"/>
    </location>
</feature>
<feature type="transmembrane region" description="Helical" evidence="1">
    <location>
        <begin position="116"/>
        <end position="134"/>
    </location>
</feature>
<dbReference type="Pfam" id="PF16344">
    <property type="entry name" value="FecR_C"/>
    <property type="match status" value="1"/>
</dbReference>
<dbReference type="PANTHER" id="PTHR30273">
    <property type="entry name" value="PERIPLASMIC SIGNAL SENSOR AND SIGMA FACTOR ACTIVATOR FECR-RELATED"/>
    <property type="match status" value="1"/>
</dbReference>
<dbReference type="RefSeq" id="WP_109677554.1">
    <property type="nucleotide sequence ID" value="NZ_QGDT01000016.1"/>
</dbReference>
<protein>
    <submittedName>
        <fullName evidence="4">Ferric-dicitrate binding protein FerR (Iron transport regulator)</fullName>
    </submittedName>
</protein>
<dbReference type="Gene3D" id="2.60.120.1440">
    <property type="match status" value="1"/>
</dbReference>
<dbReference type="InterPro" id="IPR006860">
    <property type="entry name" value="FecR"/>
</dbReference>
<accession>A0A316ABV0</accession>
<dbReference type="Proteomes" id="UP000245880">
    <property type="component" value="Unassembled WGS sequence"/>
</dbReference>
<evidence type="ECO:0000256" key="1">
    <source>
        <dbReference type="SAM" id="Phobius"/>
    </source>
</evidence>
<dbReference type="Gene3D" id="3.55.50.30">
    <property type="match status" value="1"/>
</dbReference>
<keyword evidence="5" id="KW-1185">Reference proteome</keyword>
<dbReference type="AlphaFoldDB" id="A0A316ABV0"/>
<feature type="domain" description="Protein FecR C-terminal" evidence="3">
    <location>
        <begin position="285"/>
        <end position="349"/>
    </location>
</feature>
<dbReference type="GO" id="GO:0016989">
    <property type="term" value="F:sigma factor antagonist activity"/>
    <property type="evidence" value="ECO:0007669"/>
    <property type="project" value="TreeGrafter"/>
</dbReference>
<dbReference type="PANTHER" id="PTHR30273:SF2">
    <property type="entry name" value="PROTEIN FECR"/>
    <property type="match status" value="1"/>
</dbReference>
<reference evidence="4 5" key="1">
    <citation type="submission" date="2018-03" db="EMBL/GenBank/DDBJ databases">
        <title>Genomic Encyclopedia of Archaeal and Bacterial Type Strains, Phase II (KMG-II): from individual species to whole genera.</title>
        <authorList>
            <person name="Goeker M."/>
        </authorList>
    </citation>
    <scope>NUCLEOTIDE SEQUENCE [LARGE SCALE GENOMIC DNA]</scope>
    <source>
        <strain evidence="4 5">DSM 100346</strain>
    </source>
</reference>
<name>A0A316ABV0_9BACT</name>
<dbReference type="Pfam" id="PF04773">
    <property type="entry name" value="FecR"/>
    <property type="match status" value="1"/>
</dbReference>
<dbReference type="OrthoDB" id="1523489at2"/>
<proteinExistence type="predicted"/>
<keyword evidence="1" id="KW-0472">Membrane</keyword>